<sequence length="428" mass="47229">MKKENLYELLLKDYNDGLNYSGVKGERLANRLTTISNIGLTKDGGSNRPGFSDKENQAKNLVKKWMEEAGLEVSEDNAGNTFGKLTGRKPDLKAILSGSHLDSVPNGGHFDGPLGVLAALEVVESWKDTNFIPNRSFEVVIFIDEEGARFNKGLHGSQAMIGGIKEENIKSLVDQNGLYFGDVLKNRGLNIRNFINSKRNLDNIELFIETHIEQGKILEKAKSPVGIVTGIAGPCWLEFQLEGMADHAGNTPMDNRNDALVAASDLILQINALPKSISSSAVATVGKMQVFPNAINVIPGKVNFFVDIRDIYEDTRDELVGKIIDILKIVTKKYNVHYTWHERLRVNPIPIKELIQKKLATSIKENGLSPISLPSGAGHDAMVVGKQVPVAMLFVQSKDGVSHNPNEWSSLNNCIHSIHVLKHFIENY</sequence>
<dbReference type="EMBL" id="JBHTKJ010000028">
    <property type="protein sequence ID" value="MFD1038971.1"/>
    <property type="molecule type" value="Genomic_DNA"/>
</dbReference>
<dbReference type="Pfam" id="PF01546">
    <property type="entry name" value="Peptidase_M20"/>
    <property type="match status" value="1"/>
</dbReference>
<feature type="domain" description="Peptidase M20 dimerisation" evidence="3">
    <location>
        <begin position="232"/>
        <end position="334"/>
    </location>
</feature>
<evidence type="ECO:0000313" key="4">
    <source>
        <dbReference type="EMBL" id="MFD1038971.1"/>
    </source>
</evidence>
<dbReference type="InterPro" id="IPR011650">
    <property type="entry name" value="Peptidase_M20_dimer"/>
</dbReference>
<dbReference type="InterPro" id="IPR002933">
    <property type="entry name" value="Peptidase_M20"/>
</dbReference>
<dbReference type="InterPro" id="IPR036264">
    <property type="entry name" value="Bact_exopeptidase_dim_dom"/>
</dbReference>
<dbReference type="PANTHER" id="PTHR32494">
    <property type="entry name" value="ALLANTOATE DEIMINASE-RELATED"/>
    <property type="match status" value="1"/>
</dbReference>
<protein>
    <submittedName>
        <fullName evidence="4">M20 family metallo-hydrolase</fullName>
    </submittedName>
</protein>
<dbReference type="SUPFAM" id="SSF53187">
    <property type="entry name" value="Zn-dependent exopeptidases"/>
    <property type="match status" value="1"/>
</dbReference>
<dbReference type="SUPFAM" id="SSF55031">
    <property type="entry name" value="Bacterial exopeptidase dimerisation domain"/>
    <property type="match status" value="1"/>
</dbReference>
<keyword evidence="5" id="KW-1185">Reference proteome</keyword>
<dbReference type="PIRSF" id="PIRSF001235">
    <property type="entry name" value="Amidase_carbamoylase"/>
    <property type="match status" value="1"/>
</dbReference>
<dbReference type="NCBIfam" id="NF006771">
    <property type="entry name" value="PRK09290.1-5"/>
    <property type="match status" value="1"/>
</dbReference>
<dbReference type="RefSeq" id="WP_390362466.1">
    <property type="nucleotide sequence ID" value="NZ_JBHTKJ010000028.1"/>
</dbReference>
<dbReference type="NCBIfam" id="TIGR01879">
    <property type="entry name" value="hydantase"/>
    <property type="match status" value="1"/>
</dbReference>
<proteinExistence type="inferred from homology"/>
<dbReference type="PANTHER" id="PTHR32494:SF5">
    <property type="entry name" value="ALLANTOATE AMIDOHYDROLASE"/>
    <property type="match status" value="1"/>
</dbReference>
<organism evidence="4 5">
    <name type="scientific">Virgibacillus byunsanensis</name>
    <dbReference type="NCBI Taxonomy" id="570945"/>
    <lineage>
        <taxon>Bacteria</taxon>
        <taxon>Bacillati</taxon>
        <taxon>Bacillota</taxon>
        <taxon>Bacilli</taxon>
        <taxon>Bacillales</taxon>
        <taxon>Bacillaceae</taxon>
        <taxon>Virgibacillus</taxon>
    </lineage>
</organism>
<comment type="similarity">
    <text evidence="1">Belongs to the peptidase M20 family.</text>
</comment>
<dbReference type="Pfam" id="PF07687">
    <property type="entry name" value="M20_dimer"/>
    <property type="match status" value="1"/>
</dbReference>
<dbReference type="Gene3D" id="3.40.630.10">
    <property type="entry name" value="Zn peptidases"/>
    <property type="match status" value="1"/>
</dbReference>
<gene>
    <name evidence="4" type="ORF">ACFQ3N_11305</name>
</gene>
<dbReference type="InterPro" id="IPR010158">
    <property type="entry name" value="Amidase_Cbmase"/>
</dbReference>
<dbReference type="Gene3D" id="3.30.70.360">
    <property type="match status" value="1"/>
</dbReference>
<evidence type="ECO:0000256" key="2">
    <source>
        <dbReference type="ARBA" id="ARBA00022801"/>
    </source>
</evidence>
<dbReference type="Proteomes" id="UP001597040">
    <property type="component" value="Unassembled WGS sequence"/>
</dbReference>
<evidence type="ECO:0000313" key="5">
    <source>
        <dbReference type="Proteomes" id="UP001597040"/>
    </source>
</evidence>
<accession>A0ABW3LKN5</accession>
<comment type="caution">
    <text evidence="4">The sequence shown here is derived from an EMBL/GenBank/DDBJ whole genome shotgun (WGS) entry which is preliminary data.</text>
</comment>
<dbReference type="CDD" id="cd03884">
    <property type="entry name" value="M20_bAS"/>
    <property type="match status" value="1"/>
</dbReference>
<evidence type="ECO:0000256" key="1">
    <source>
        <dbReference type="ARBA" id="ARBA00006153"/>
    </source>
</evidence>
<evidence type="ECO:0000259" key="3">
    <source>
        <dbReference type="Pfam" id="PF07687"/>
    </source>
</evidence>
<keyword evidence="2" id="KW-0378">Hydrolase</keyword>
<reference evidence="5" key="1">
    <citation type="journal article" date="2019" name="Int. J. Syst. Evol. Microbiol.">
        <title>The Global Catalogue of Microorganisms (GCM) 10K type strain sequencing project: providing services to taxonomists for standard genome sequencing and annotation.</title>
        <authorList>
            <consortium name="The Broad Institute Genomics Platform"/>
            <consortium name="The Broad Institute Genome Sequencing Center for Infectious Disease"/>
            <person name="Wu L."/>
            <person name="Ma J."/>
        </authorList>
    </citation>
    <scope>NUCLEOTIDE SEQUENCE [LARGE SCALE GENOMIC DNA]</scope>
    <source>
        <strain evidence="5">CCUG 56754</strain>
    </source>
</reference>
<name>A0ABW3LKN5_9BACI</name>